<keyword evidence="1" id="KW-0560">Oxidoreductase</keyword>
<dbReference type="InterPro" id="IPR036188">
    <property type="entry name" value="FAD/NAD-bd_sf"/>
</dbReference>
<proteinExistence type="predicted"/>
<dbReference type="Gene3D" id="3.50.50.60">
    <property type="entry name" value="FAD/NAD(P)-binding domain"/>
    <property type="match status" value="1"/>
</dbReference>
<dbReference type="EMBL" id="CP082781">
    <property type="protein sequence ID" value="UGS27219.1"/>
    <property type="molecule type" value="Genomic_DNA"/>
</dbReference>
<dbReference type="Pfam" id="PF01494">
    <property type="entry name" value="FAD_binding_3"/>
    <property type="match status" value="1"/>
</dbReference>
<evidence type="ECO:0000256" key="1">
    <source>
        <dbReference type="ARBA" id="ARBA00023002"/>
    </source>
</evidence>
<organism evidence="4 5">
    <name type="scientific">Microbacterium resistens</name>
    <dbReference type="NCBI Taxonomy" id="156977"/>
    <lineage>
        <taxon>Bacteria</taxon>
        <taxon>Bacillati</taxon>
        <taxon>Actinomycetota</taxon>
        <taxon>Actinomycetes</taxon>
        <taxon>Micrococcales</taxon>
        <taxon>Microbacteriaceae</taxon>
        <taxon>Microbacterium</taxon>
    </lineage>
</organism>
<evidence type="ECO:0000256" key="2">
    <source>
        <dbReference type="ARBA" id="ARBA00023033"/>
    </source>
</evidence>
<dbReference type="PANTHER" id="PTHR13789">
    <property type="entry name" value="MONOOXYGENASE"/>
    <property type="match status" value="1"/>
</dbReference>
<evidence type="ECO:0000259" key="3">
    <source>
        <dbReference type="Pfam" id="PF01494"/>
    </source>
</evidence>
<evidence type="ECO:0000313" key="5">
    <source>
        <dbReference type="Proteomes" id="UP001199642"/>
    </source>
</evidence>
<dbReference type="InterPro" id="IPR002938">
    <property type="entry name" value="FAD-bd"/>
</dbReference>
<dbReference type="Proteomes" id="UP001199642">
    <property type="component" value="Chromosome"/>
</dbReference>
<dbReference type="PANTHER" id="PTHR13789:SF309">
    <property type="entry name" value="PUTATIVE (AFU_ORTHOLOGUE AFUA_6G14510)-RELATED"/>
    <property type="match status" value="1"/>
</dbReference>
<name>A0ABY3RT40_9MICO</name>
<dbReference type="PRINTS" id="PR00420">
    <property type="entry name" value="RNGMNOXGNASE"/>
</dbReference>
<protein>
    <submittedName>
        <fullName evidence="4">FAD-dependent monooxygenase</fullName>
    </submittedName>
</protein>
<evidence type="ECO:0000313" key="4">
    <source>
        <dbReference type="EMBL" id="UGS27219.1"/>
    </source>
</evidence>
<dbReference type="GO" id="GO:0004497">
    <property type="term" value="F:monooxygenase activity"/>
    <property type="evidence" value="ECO:0007669"/>
    <property type="project" value="UniProtKB-KW"/>
</dbReference>
<dbReference type="SUPFAM" id="SSF51905">
    <property type="entry name" value="FAD/NAD(P)-binding domain"/>
    <property type="match status" value="1"/>
</dbReference>
<dbReference type="Gene3D" id="3.30.9.10">
    <property type="entry name" value="D-Amino Acid Oxidase, subunit A, domain 2"/>
    <property type="match status" value="1"/>
</dbReference>
<feature type="domain" description="FAD-binding" evidence="3">
    <location>
        <begin position="9"/>
        <end position="300"/>
    </location>
</feature>
<keyword evidence="2 4" id="KW-0503">Monooxygenase</keyword>
<gene>
    <name evidence="4" type="ORF">K8F61_03135</name>
</gene>
<dbReference type="InterPro" id="IPR050493">
    <property type="entry name" value="FAD-dep_Monooxygenase_BioMet"/>
</dbReference>
<accession>A0ABY3RT40</accession>
<dbReference type="RefSeq" id="WP_231820646.1">
    <property type="nucleotide sequence ID" value="NZ_CP082781.1"/>
</dbReference>
<reference evidence="4 5" key="1">
    <citation type="submission" date="2023-01" db="EMBL/GenBank/DDBJ databases">
        <title>Characterization of estradiol degrading bacteria Microbacterium sp. MZT7 and reveal degrading genes through genome analysis.</title>
        <authorList>
            <person name="Hao P."/>
            <person name="Gao Y."/>
        </authorList>
    </citation>
    <scope>NUCLEOTIDE SEQUENCE [LARGE SCALE GENOMIC DNA]</scope>
    <source>
        <strain evidence="4 5">MZT7</strain>
    </source>
</reference>
<keyword evidence="5" id="KW-1185">Reference proteome</keyword>
<sequence length="387" mass="41555">MSEAGTAEVVGGGIAGLSTAIALAQRGWRVTLHERQDRIRAVGAGIYLWDNGLAALESLGAFDDATRGARIAPAVEARSRLGRTLYRIPINAEGRTRCFTVLRETLIDALRSAAEASAVDLRTTSTCLDVDPAGTLTLADEERRADLIVCADGVGSRLRDRLGLLRERVQMRQGAARMMIRTTPGDDLDAHAEYFGPRRRVLVTPCTPELTYVALVSEAGDDRGAGSGPAHGWERDFPALDSLLRAEPVAVVPWSRFELVRLTAWSRGRVAVLGDAAHAQPPYLGQGGGTAMMNALSLAHAVTGAPDMPNALRVWERRQRPAVERTQLTSFRMRGLDRLPNAPRSALLRAAGVLPGVQRSALAATRERPAIGARSAPVLRETTGDTP</sequence>